<dbReference type="AlphaFoldDB" id="A0A235BRF3"/>
<reference evidence="4 5" key="1">
    <citation type="submission" date="2017-07" db="EMBL/GenBank/DDBJ databases">
        <title>Recovery of genomes from metagenomes via a dereplication, aggregation, and scoring strategy.</title>
        <authorList>
            <person name="Sieber C.M."/>
            <person name="Probst A.J."/>
            <person name="Sharrar A."/>
            <person name="Thomas B.C."/>
            <person name="Hess M."/>
            <person name="Tringe S.G."/>
            <person name="Banfield J.F."/>
        </authorList>
    </citation>
    <scope>NUCLEOTIDE SEQUENCE [LARGE SCALE GENOMIC DNA]</scope>
    <source>
        <strain evidence="4">JGI_Cruoil_03_51_56</strain>
    </source>
</reference>
<sequence>MKKSRILWLVPLVFLSFVLAGQKTETVKRGWLGVFSNNLSQPMLIALNIDNGVLVSEVIDSSPADQAGLASGDVILELDGEQITDGSDLRYVVRKRPGKKINMLIRRRGKPKRMHVTLGAREPGGWWQEGRWPQISGETYRAAQKAFRRIGSKVEKYVMPLDSLRKELDELKQELNELKQKVREGTKGK</sequence>
<dbReference type="InterPro" id="IPR001478">
    <property type="entry name" value="PDZ"/>
</dbReference>
<accession>A0A235BRF3</accession>
<evidence type="ECO:0000256" key="1">
    <source>
        <dbReference type="ARBA" id="ARBA00010541"/>
    </source>
</evidence>
<evidence type="ECO:0000259" key="3">
    <source>
        <dbReference type="PROSITE" id="PS50106"/>
    </source>
</evidence>
<evidence type="ECO:0000256" key="2">
    <source>
        <dbReference type="SAM" id="Coils"/>
    </source>
</evidence>
<evidence type="ECO:0000313" key="4">
    <source>
        <dbReference type="EMBL" id="OYD14599.1"/>
    </source>
</evidence>
<name>A0A235BRF3_UNCW3</name>
<feature type="domain" description="PDZ" evidence="3">
    <location>
        <begin position="28"/>
        <end position="85"/>
    </location>
</feature>
<proteinExistence type="inferred from homology"/>
<dbReference type="PANTHER" id="PTHR22939">
    <property type="entry name" value="SERINE PROTEASE FAMILY S1C HTRA-RELATED"/>
    <property type="match status" value="1"/>
</dbReference>
<feature type="coiled-coil region" evidence="2">
    <location>
        <begin position="154"/>
        <end position="188"/>
    </location>
</feature>
<dbReference type="SUPFAM" id="SSF50156">
    <property type="entry name" value="PDZ domain-like"/>
    <property type="match status" value="1"/>
</dbReference>
<gene>
    <name evidence="4" type="ORF">CH330_08135</name>
</gene>
<dbReference type="SMART" id="SM00228">
    <property type="entry name" value="PDZ"/>
    <property type="match status" value="1"/>
</dbReference>
<organism evidence="4 5">
    <name type="scientific">candidate division WOR-3 bacterium JGI_Cruoil_03_51_56</name>
    <dbReference type="NCBI Taxonomy" id="1973747"/>
    <lineage>
        <taxon>Bacteria</taxon>
        <taxon>Bacteria division WOR-3</taxon>
    </lineage>
</organism>
<dbReference type="EMBL" id="NOZP01000148">
    <property type="protein sequence ID" value="OYD14599.1"/>
    <property type="molecule type" value="Genomic_DNA"/>
</dbReference>
<dbReference type="PROSITE" id="PS50106">
    <property type="entry name" value="PDZ"/>
    <property type="match status" value="1"/>
</dbReference>
<protein>
    <recommendedName>
        <fullName evidence="3">PDZ domain-containing protein</fullName>
    </recommendedName>
</protein>
<comment type="similarity">
    <text evidence="1">Belongs to the peptidase S1C family.</text>
</comment>
<dbReference type="Gene3D" id="2.30.42.10">
    <property type="match status" value="1"/>
</dbReference>
<dbReference type="InterPro" id="IPR036034">
    <property type="entry name" value="PDZ_sf"/>
</dbReference>
<keyword evidence="2" id="KW-0175">Coiled coil</keyword>
<dbReference type="Pfam" id="PF13180">
    <property type="entry name" value="PDZ_2"/>
    <property type="match status" value="1"/>
</dbReference>
<dbReference type="Proteomes" id="UP000215559">
    <property type="component" value="Unassembled WGS sequence"/>
</dbReference>
<dbReference type="PANTHER" id="PTHR22939:SF129">
    <property type="entry name" value="SERINE PROTEASE HTRA2, MITOCHONDRIAL"/>
    <property type="match status" value="1"/>
</dbReference>
<comment type="caution">
    <text evidence="4">The sequence shown here is derived from an EMBL/GenBank/DDBJ whole genome shotgun (WGS) entry which is preliminary data.</text>
</comment>
<evidence type="ECO:0000313" key="5">
    <source>
        <dbReference type="Proteomes" id="UP000215559"/>
    </source>
</evidence>